<dbReference type="Pfam" id="PF07767">
    <property type="entry name" value="Nop53"/>
    <property type="match status" value="1"/>
</dbReference>
<evidence type="ECO:0000256" key="6">
    <source>
        <dbReference type="ARBA" id="ARBA00023242"/>
    </source>
</evidence>
<dbReference type="InterPro" id="IPR011687">
    <property type="entry name" value="Nop53/GLTSCR2"/>
</dbReference>
<dbReference type="GO" id="GO:0008097">
    <property type="term" value="F:5S rRNA binding"/>
    <property type="evidence" value="ECO:0007669"/>
    <property type="project" value="TreeGrafter"/>
</dbReference>
<dbReference type="SUPFAM" id="SSF48403">
    <property type="entry name" value="Ankyrin repeat"/>
    <property type="match status" value="1"/>
</dbReference>
<feature type="compositionally biased region" description="Basic residues" evidence="9">
    <location>
        <begin position="94"/>
        <end position="103"/>
    </location>
</feature>
<feature type="domain" description="MSP" evidence="10">
    <location>
        <begin position="576"/>
        <end position="707"/>
    </location>
</feature>
<dbReference type="Pfam" id="PF12796">
    <property type="entry name" value="Ank_2"/>
    <property type="match status" value="1"/>
</dbReference>
<dbReference type="Gene3D" id="2.60.40.10">
    <property type="entry name" value="Immunoglobulins"/>
    <property type="match status" value="1"/>
</dbReference>
<evidence type="ECO:0000256" key="7">
    <source>
        <dbReference type="PROSITE-ProRule" id="PRU00023"/>
    </source>
</evidence>
<dbReference type="Proteomes" id="UP001161247">
    <property type="component" value="Chromosome 1"/>
</dbReference>
<sequence length="1053" mass="117268">MGKRSKSSRKGKKEWRANISTEDIDDFYEKSTKDALSGGSLADVPSDSLFFVDKSRDLSVKRKIEKHREKTLHSDSLLKRNPFVQTIPTNKQRESKKQKKQVKFPKVEDQDSQKDNGGLVDIWDDKGETNVKIKKKPKPSIIPAVEVDPAGCSFNPDFEYHQDSLARAVADEMKKVYRNELGPAPVPLTVPGEAVDEEDMLFLEADAGSDEEDQDEGVAKDGDEDINQRVIKTKRVTRVELNRRARRKERLRAEEEAKQVKKLSSEIDSIPDILAEIEEEDAEKDKKHLRRVVAKQEMLKARPPRMGKYKFEPAPVQVLLSEEINGSLRKLKACATLARDRFKSLEKRGLVIPSKKTGRHFGTGDLGSLFRTSKTRTIMRILATRLASYLSTTRRRYPINTQSRHFCSSSRGKVDEKALEEEAERKIGWFLKLLFAGTATIVAYQFFPYMGENLMQQSVSLLHVKDPLFKRMGASRLARFAVDDYKRMKIVEIGGAKELLNMLETAKDDPTRKEALRALDAISKSDEAALSLLKAGALSVIRSLPDSSDDAEVEKFKLSLLQRYQDISRRDWHDIFVIMEKLAKVSDQEIAIEFFLGRKCRANIAVSSLVSSDPVAFKFLTSSPHKFLVNPPAGLIPPLSTTTVQVILKPQSELPPTYPRSPSDRFLIKTAIASDLNPTHHPEFINSWFNSNPHIPTRDIKLKVAFVGPFLLHHAVGLGDIHAVRSLIKRQKSLVSDLSVQDADSLHEAARKSERINQDNGSMVDLLVEAGLNVARKRTDDGLFHDVSLAAKGWAELHAAVAFDRTDEVERIVRTREYGSLDSRDKEGQTPLHLAASKGHLECAKILVGAGVHVDARSKDGRTALFRAAANGDRPMVELLIKMNADPNIAEKHHGRSAIDVARDKGHDEVVKLLGRGEAVLRAARRGELKLLELLLQRGAFVDFCDQHGLTALHMAAIKGFKDAVLKLVEFGAALECQDAEGHTPLHMAVESGCLETVEVLIIRGANVNAMSKKGATPLYISKMMGHNDISCLLINKGATNSVSSASTALVPL</sequence>
<dbReference type="GO" id="GO:0005654">
    <property type="term" value="C:nucleoplasm"/>
    <property type="evidence" value="ECO:0007669"/>
    <property type="project" value="UniProtKB-SubCell"/>
</dbReference>
<evidence type="ECO:0000256" key="5">
    <source>
        <dbReference type="ARBA" id="ARBA00022517"/>
    </source>
</evidence>
<dbReference type="GO" id="GO:0006364">
    <property type="term" value="P:rRNA processing"/>
    <property type="evidence" value="ECO:0007669"/>
    <property type="project" value="TreeGrafter"/>
</dbReference>
<dbReference type="PANTHER" id="PTHR14211">
    <property type="entry name" value="GLIOMA SUPPRESSOR CANDIDATE REGION GENE 2"/>
    <property type="match status" value="1"/>
</dbReference>
<dbReference type="PROSITE" id="PS50088">
    <property type="entry name" value="ANK_REPEAT"/>
    <property type="match status" value="5"/>
</dbReference>
<proteinExistence type="inferred from homology"/>
<organism evidence="11 12">
    <name type="scientific">Oldenlandia corymbosa var. corymbosa</name>
    <dbReference type="NCBI Taxonomy" id="529605"/>
    <lineage>
        <taxon>Eukaryota</taxon>
        <taxon>Viridiplantae</taxon>
        <taxon>Streptophyta</taxon>
        <taxon>Embryophyta</taxon>
        <taxon>Tracheophyta</taxon>
        <taxon>Spermatophyta</taxon>
        <taxon>Magnoliopsida</taxon>
        <taxon>eudicotyledons</taxon>
        <taxon>Gunneridae</taxon>
        <taxon>Pentapetalae</taxon>
        <taxon>asterids</taxon>
        <taxon>lamiids</taxon>
        <taxon>Gentianales</taxon>
        <taxon>Rubiaceae</taxon>
        <taxon>Rubioideae</taxon>
        <taxon>Spermacoceae</taxon>
        <taxon>Hedyotis-Oldenlandia complex</taxon>
        <taxon>Oldenlandia</taxon>
    </lineage>
</organism>
<dbReference type="Gene3D" id="1.25.40.20">
    <property type="entry name" value="Ankyrin repeat-containing domain"/>
    <property type="match status" value="2"/>
</dbReference>
<feature type="region of interest" description="Disordered" evidence="9">
    <location>
        <begin position="68"/>
        <end position="123"/>
    </location>
</feature>
<feature type="repeat" description="ANK" evidence="7">
    <location>
        <begin position="948"/>
        <end position="980"/>
    </location>
</feature>
<evidence type="ECO:0000256" key="9">
    <source>
        <dbReference type="SAM" id="MobiDB-lite"/>
    </source>
</evidence>
<dbReference type="InterPro" id="IPR036770">
    <property type="entry name" value="Ankyrin_rpt-contain_sf"/>
</dbReference>
<evidence type="ECO:0000256" key="3">
    <source>
        <dbReference type="ARBA" id="ARBA00008838"/>
    </source>
</evidence>
<name>A0AAV1C8H7_OLDCO</name>
<dbReference type="PROSITE" id="PS50202">
    <property type="entry name" value="MSP"/>
    <property type="match status" value="1"/>
</dbReference>
<protein>
    <recommendedName>
        <fullName evidence="4">Ribosome biogenesis protein NOP53</fullName>
    </recommendedName>
</protein>
<dbReference type="AlphaFoldDB" id="A0AAV1C8H7"/>
<dbReference type="EMBL" id="OX459118">
    <property type="protein sequence ID" value="CAI9091816.1"/>
    <property type="molecule type" value="Genomic_DNA"/>
</dbReference>
<dbReference type="InterPro" id="IPR000535">
    <property type="entry name" value="MSP_dom"/>
</dbReference>
<reference evidence="11" key="1">
    <citation type="submission" date="2023-03" db="EMBL/GenBank/DDBJ databases">
        <authorList>
            <person name="Julca I."/>
        </authorList>
    </citation>
    <scope>NUCLEOTIDE SEQUENCE</scope>
</reference>
<feature type="repeat" description="ANK" evidence="7">
    <location>
        <begin position="1014"/>
        <end position="1046"/>
    </location>
</feature>
<evidence type="ECO:0000256" key="8">
    <source>
        <dbReference type="SAM" id="Coils"/>
    </source>
</evidence>
<dbReference type="InterPro" id="IPR016024">
    <property type="entry name" value="ARM-type_fold"/>
</dbReference>
<dbReference type="Pfam" id="PF00635">
    <property type="entry name" value="Motile_Sperm"/>
    <property type="match status" value="1"/>
</dbReference>
<evidence type="ECO:0000256" key="1">
    <source>
        <dbReference type="ARBA" id="ARBA00004604"/>
    </source>
</evidence>
<dbReference type="SUPFAM" id="SSF48371">
    <property type="entry name" value="ARM repeat"/>
    <property type="match status" value="1"/>
</dbReference>
<feature type="coiled-coil region" evidence="8">
    <location>
        <begin position="238"/>
        <end position="266"/>
    </location>
</feature>
<dbReference type="InterPro" id="IPR008962">
    <property type="entry name" value="PapD-like_sf"/>
</dbReference>
<evidence type="ECO:0000256" key="4">
    <source>
        <dbReference type="ARBA" id="ARBA00018339"/>
    </source>
</evidence>
<feature type="repeat" description="ANK" evidence="7">
    <location>
        <begin position="860"/>
        <end position="892"/>
    </location>
</feature>
<dbReference type="InterPro" id="IPR013783">
    <property type="entry name" value="Ig-like_fold"/>
</dbReference>
<dbReference type="SMART" id="SM00248">
    <property type="entry name" value="ANK"/>
    <property type="match status" value="7"/>
</dbReference>
<feature type="repeat" description="ANK" evidence="7">
    <location>
        <begin position="981"/>
        <end position="1013"/>
    </location>
</feature>
<accession>A0AAV1C8H7</accession>
<keyword evidence="8" id="KW-0175">Coiled coil</keyword>
<comment type="similarity">
    <text evidence="3">Belongs to the NOP53 family.</text>
</comment>
<dbReference type="InterPro" id="IPR011989">
    <property type="entry name" value="ARM-like"/>
</dbReference>
<gene>
    <name evidence="11" type="ORF">OLC1_LOCUS3643</name>
</gene>
<keyword evidence="12" id="KW-1185">Reference proteome</keyword>
<keyword evidence="7" id="KW-0040">ANK repeat</keyword>
<dbReference type="Gene3D" id="1.25.10.10">
    <property type="entry name" value="Leucine-rich Repeat Variant"/>
    <property type="match status" value="1"/>
</dbReference>
<dbReference type="PROSITE" id="PS50297">
    <property type="entry name" value="ANK_REP_REGION"/>
    <property type="match status" value="5"/>
</dbReference>
<dbReference type="PRINTS" id="PR01415">
    <property type="entry name" value="ANKYRIN"/>
</dbReference>
<keyword evidence="6" id="KW-0539">Nucleus</keyword>
<evidence type="ECO:0000313" key="12">
    <source>
        <dbReference type="Proteomes" id="UP001161247"/>
    </source>
</evidence>
<evidence type="ECO:0000313" key="11">
    <source>
        <dbReference type="EMBL" id="CAI9091816.1"/>
    </source>
</evidence>
<comment type="subcellular location">
    <subcellularLocation>
        <location evidence="1">Nucleus</location>
        <location evidence="1">Nucleolus</location>
    </subcellularLocation>
    <subcellularLocation>
        <location evidence="2">Nucleus</location>
        <location evidence="2">Nucleoplasm</location>
    </subcellularLocation>
</comment>
<dbReference type="PANTHER" id="PTHR14211:SF7">
    <property type="entry name" value="RIBOSOME BIOGENESIS PROTEIN NOP53"/>
    <property type="match status" value="1"/>
</dbReference>
<dbReference type="GO" id="GO:0005730">
    <property type="term" value="C:nucleolus"/>
    <property type="evidence" value="ECO:0007669"/>
    <property type="project" value="UniProtKB-SubCell"/>
</dbReference>
<feature type="compositionally biased region" description="Basic and acidic residues" evidence="9">
    <location>
        <begin position="105"/>
        <end position="114"/>
    </location>
</feature>
<feature type="repeat" description="ANK" evidence="7">
    <location>
        <begin position="827"/>
        <end position="859"/>
    </location>
</feature>
<keyword evidence="5" id="KW-0690">Ribosome biogenesis</keyword>
<dbReference type="Pfam" id="PF13637">
    <property type="entry name" value="Ank_4"/>
    <property type="match status" value="1"/>
</dbReference>
<dbReference type="InterPro" id="IPR002110">
    <property type="entry name" value="Ankyrin_rpt"/>
</dbReference>
<dbReference type="GO" id="GO:0000027">
    <property type="term" value="P:ribosomal large subunit assembly"/>
    <property type="evidence" value="ECO:0007669"/>
    <property type="project" value="TreeGrafter"/>
</dbReference>
<feature type="compositionally biased region" description="Basic and acidic residues" evidence="9">
    <location>
        <begin position="68"/>
        <end position="78"/>
    </location>
</feature>
<evidence type="ECO:0000259" key="10">
    <source>
        <dbReference type="PROSITE" id="PS50202"/>
    </source>
</evidence>
<evidence type="ECO:0000256" key="2">
    <source>
        <dbReference type="ARBA" id="ARBA00004642"/>
    </source>
</evidence>
<dbReference type="SUPFAM" id="SSF49354">
    <property type="entry name" value="PapD-like"/>
    <property type="match status" value="1"/>
</dbReference>